<dbReference type="RefSeq" id="WP_379577068.1">
    <property type="nucleotide sequence ID" value="NZ_JBHUFV010000051.1"/>
</dbReference>
<organism evidence="1 2">
    <name type="scientific">Nonomuraea mangrovi</name>
    <dbReference type="NCBI Taxonomy" id="2316207"/>
    <lineage>
        <taxon>Bacteria</taxon>
        <taxon>Bacillati</taxon>
        <taxon>Actinomycetota</taxon>
        <taxon>Actinomycetes</taxon>
        <taxon>Streptosporangiales</taxon>
        <taxon>Streptosporangiaceae</taxon>
        <taxon>Nonomuraea</taxon>
    </lineage>
</organism>
<sequence>MARRFVSGAGSRLLQAAKKAVAEVNERLFDPEADPVQCRIGQAVFPALLGESAG</sequence>
<evidence type="ECO:0000313" key="1">
    <source>
        <dbReference type="EMBL" id="MFD1936620.1"/>
    </source>
</evidence>
<protein>
    <submittedName>
        <fullName evidence="1">Uncharacterized protein</fullName>
    </submittedName>
</protein>
<reference evidence="2" key="1">
    <citation type="journal article" date="2019" name="Int. J. Syst. Evol. Microbiol.">
        <title>The Global Catalogue of Microorganisms (GCM) 10K type strain sequencing project: providing services to taxonomists for standard genome sequencing and annotation.</title>
        <authorList>
            <consortium name="The Broad Institute Genomics Platform"/>
            <consortium name="The Broad Institute Genome Sequencing Center for Infectious Disease"/>
            <person name="Wu L."/>
            <person name="Ma J."/>
        </authorList>
    </citation>
    <scope>NUCLEOTIDE SEQUENCE [LARGE SCALE GENOMIC DNA]</scope>
    <source>
        <strain evidence="2">ICMP 6774ER</strain>
    </source>
</reference>
<dbReference type="Proteomes" id="UP001597368">
    <property type="component" value="Unassembled WGS sequence"/>
</dbReference>
<dbReference type="EMBL" id="JBHUFV010000051">
    <property type="protein sequence ID" value="MFD1936620.1"/>
    <property type="molecule type" value="Genomic_DNA"/>
</dbReference>
<comment type="caution">
    <text evidence="1">The sequence shown here is derived from an EMBL/GenBank/DDBJ whole genome shotgun (WGS) entry which is preliminary data.</text>
</comment>
<keyword evidence="2" id="KW-1185">Reference proteome</keyword>
<evidence type="ECO:0000313" key="2">
    <source>
        <dbReference type="Proteomes" id="UP001597368"/>
    </source>
</evidence>
<proteinExistence type="predicted"/>
<gene>
    <name evidence="1" type="ORF">ACFSKW_34620</name>
</gene>
<name>A0ABW4T3X1_9ACTN</name>
<accession>A0ABW4T3X1</accession>